<proteinExistence type="predicted"/>
<reference evidence="1" key="1">
    <citation type="submission" date="2018-02" db="EMBL/GenBank/DDBJ databases">
        <authorList>
            <person name="Silar P."/>
        </authorList>
    </citation>
    <scope>NUCLEOTIDE SEQUENCE [LARGE SCALE GENOMIC DNA]</scope>
    <source>
        <strain evidence="1">T</strain>
    </source>
</reference>
<keyword evidence="2" id="KW-1185">Reference proteome</keyword>
<name>A0ABY6RY61_PODCO</name>
<dbReference type="EMBL" id="LR026964">
    <property type="protein sequence ID" value="VBB73240.1"/>
    <property type="molecule type" value="Genomic_DNA"/>
</dbReference>
<protein>
    <submittedName>
        <fullName evidence="1">Uncharacterized protein</fullName>
    </submittedName>
</protein>
<sequence>MSELAFFNPEADNISHVPLRLSSKNLTVVTCQQKKIPQPKSTDVDFPSRTASFSPSLHTLPFSLHFLQTHTAVTTKDSIWTGVGVRISISRATTMINIKFKRLMSWSAAPLYSCRWGRMFGC</sequence>
<accession>A0ABY6RY61</accession>
<organism evidence="1 2">
    <name type="scientific">Podospora comata</name>
    <dbReference type="NCBI Taxonomy" id="48703"/>
    <lineage>
        <taxon>Eukaryota</taxon>
        <taxon>Fungi</taxon>
        <taxon>Dikarya</taxon>
        <taxon>Ascomycota</taxon>
        <taxon>Pezizomycotina</taxon>
        <taxon>Sordariomycetes</taxon>
        <taxon>Sordariomycetidae</taxon>
        <taxon>Sordariales</taxon>
        <taxon>Podosporaceae</taxon>
        <taxon>Podospora</taxon>
    </lineage>
</organism>
<evidence type="ECO:0000313" key="2">
    <source>
        <dbReference type="Proteomes" id="UP000280685"/>
    </source>
</evidence>
<dbReference type="Proteomes" id="UP000280685">
    <property type="component" value="Chromosome 1"/>
</dbReference>
<evidence type="ECO:0000313" key="1">
    <source>
        <dbReference type="EMBL" id="VBB73240.1"/>
    </source>
</evidence>
<gene>
    <name evidence="1" type="ORF">PODCO_116960</name>
</gene>